<dbReference type="Proteomes" id="UP000887576">
    <property type="component" value="Unplaced"/>
</dbReference>
<evidence type="ECO:0000313" key="1">
    <source>
        <dbReference type="Proteomes" id="UP000887576"/>
    </source>
</evidence>
<evidence type="ECO:0000313" key="2">
    <source>
        <dbReference type="WBParaSite" id="JU765_v2.g13079.t1"/>
    </source>
</evidence>
<accession>A0AC34Q566</accession>
<name>A0AC34Q566_9BILA</name>
<dbReference type="WBParaSite" id="JU765_v2.g13079.t1">
    <property type="protein sequence ID" value="JU765_v2.g13079.t1"/>
    <property type="gene ID" value="JU765_v2.g13079"/>
</dbReference>
<sequence>MGKNKKKAPKTGRANSPIKVTNNVHFTNQVNHVNHHKDYLPPSGRGMRTVPSEGALAYMERQKIVLWKQPITTLYYCILEVFYLLFETVRAILQYRKSVFLFGIFLSGFFYLYYTPGSHQVHIVPLEKQIRWCLYWIGLGILSSIGFGTGLHTFLIYLGPHIAQVTLAAYECNSLDFPNYPDEIECPQSLTAEMGAITIWSIINKVRIEALMWGAGTALGELPPYFVARGARLSGESPDDEDYKEFLALQQAEQKLGQGETNVSIYDRIKIYMEKIVKRTGFFGILLFASIPNPLFDFAGITCGHFLIPFWTFFGATLIGKAIMKAHLQMFIVIVVFSQHHVETILSYFERIPYIGPLSKTLLTDFFNKQKEKFHRRPGTHIEQQTAIFSHFITFIVSGMIILFLVSILNSLAQKYHKRCCDAKKGK</sequence>
<reference evidence="2" key="1">
    <citation type="submission" date="2022-11" db="UniProtKB">
        <authorList>
            <consortium name="WormBaseParasite"/>
        </authorList>
    </citation>
    <scope>IDENTIFICATION</scope>
</reference>
<organism evidence="1 2">
    <name type="scientific">Panagrolaimus sp. JU765</name>
    <dbReference type="NCBI Taxonomy" id="591449"/>
    <lineage>
        <taxon>Eukaryota</taxon>
        <taxon>Metazoa</taxon>
        <taxon>Ecdysozoa</taxon>
        <taxon>Nematoda</taxon>
        <taxon>Chromadorea</taxon>
        <taxon>Rhabditida</taxon>
        <taxon>Tylenchina</taxon>
        <taxon>Panagrolaimomorpha</taxon>
        <taxon>Panagrolaimoidea</taxon>
        <taxon>Panagrolaimidae</taxon>
        <taxon>Panagrolaimus</taxon>
    </lineage>
</organism>
<protein>
    <submittedName>
        <fullName evidence="2">Vacuole membrane protein 1</fullName>
    </submittedName>
</protein>
<proteinExistence type="predicted"/>